<organism evidence="6 7">
    <name type="scientific">Pistricoccus aurantiacus</name>
    <dbReference type="NCBI Taxonomy" id="1883414"/>
    <lineage>
        <taxon>Bacteria</taxon>
        <taxon>Pseudomonadati</taxon>
        <taxon>Pseudomonadota</taxon>
        <taxon>Gammaproteobacteria</taxon>
        <taxon>Oceanospirillales</taxon>
        <taxon>Halomonadaceae</taxon>
        <taxon>Pistricoccus</taxon>
    </lineage>
</organism>
<evidence type="ECO:0000256" key="3">
    <source>
        <dbReference type="ARBA" id="ARBA00022679"/>
    </source>
</evidence>
<dbReference type="KEGG" id="paur:FGL86_10600"/>
<dbReference type="GO" id="GO:0016757">
    <property type="term" value="F:glycosyltransferase activity"/>
    <property type="evidence" value="ECO:0007669"/>
    <property type="project" value="UniProtKB-KW"/>
</dbReference>
<dbReference type="PANTHER" id="PTHR43179">
    <property type="entry name" value="RHAMNOSYLTRANSFERASE WBBL"/>
    <property type="match status" value="1"/>
</dbReference>
<dbReference type="EMBL" id="CP042382">
    <property type="protein sequence ID" value="QEA39480.1"/>
    <property type="molecule type" value="Genomic_DNA"/>
</dbReference>
<dbReference type="OrthoDB" id="6653642at2"/>
<dbReference type="RefSeq" id="WP_147184531.1">
    <property type="nucleotide sequence ID" value="NZ_CP042382.1"/>
</dbReference>
<dbReference type="AlphaFoldDB" id="A0A5B8SXG2"/>
<feature type="domain" description="Glycosyltransferase 2-like" evidence="4">
    <location>
        <begin position="65"/>
        <end position="125"/>
    </location>
</feature>
<name>A0A5B8SXG2_9GAMM</name>
<evidence type="ECO:0000313" key="7">
    <source>
        <dbReference type="Proteomes" id="UP000321272"/>
    </source>
</evidence>
<proteinExistence type="inferred from homology"/>
<gene>
    <name evidence="6" type="ORF">FGL86_10600</name>
</gene>
<dbReference type="SUPFAM" id="SSF53448">
    <property type="entry name" value="Nucleotide-diphospho-sugar transferases"/>
    <property type="match status" value="1"/>
</dbReference>
<dbReference type="Proteomes" id="UP000321272">
    <property type="component" value="Chromosome"/>
</dbReference>
<evidence type="ECO:0000313" key="6">
    <source>
        <dbReference type="EMBL" id="QEA39480.1"/>
    </source>
</evidence>
<reference evidence="6 7" key="1">
    <citation type="submission" date="2019-06" db="EMBL/GenBank/DDBJ databases">
        <title>Genome analyses of bacteria isolated from kimchi.</title>
        <authorList>
            <person name="Lee S."/>
            <person name="Ahn S."/>
            <person name="Roh S."/>
        </authorList>
    </citation>
    <scope>NUCLEOTIDE SEQUENCE [LARGE SCALE GENOMIC DNA]</scope>
    <source>
        <strain evidence="6 7">CBA4606</strain>
    </source>
</reference>
<accession>A0A5B8SXG2</accession>
<evidence type="ECO:0000259" key="4">
    <source>
        <dbReference type="Pfam" id="PF00535"/>
    </source>
</evidence>
<protein>
    <submittedName>
        <fullName evidence="6">Glycosyltransferase</fullName>
    </submittedName>
</protein>
<dbReference type="InterPro" id="IPR029044">
    <property type="entry name" value="Nucleotide-diphossugar_trans"/>
</dbReference>
<dbReference type="InterPro" id="IPR001173">
    <property type="entry name" value="Glyco_trans_2-like"/>
</dbReference>
<comment type="similarity">
    <text evidence="1">Belongs to the glycosyltransferase 2 family.</text>
</comment>
<dbReference type="Pfam" id="PF02709">
    <property type="entry name" value="Glyco_transf_7C"/>
    <property type="match status" value="1"/>
</dbReference>
<evidence type="ECO:0000256" key="1">
    <source>
        <dbReference type="ARBA" id="ARBA00006739"/>
    </source>
</evidence>
<evidence type="ECO:0000256" key="2">
    <source>
        <dbReference type="ARBA" id="ARBA00022676"/>
    </source>
</evidence>
<sequence length="287" mass="33300">MGVSVLTLVRGRREHLVNLIHGLTRQTRLPDELIVAYMQPEPHRHLPETRFPVREVYIDDEIMPLAKARNRAAQAANNEVLIFLDVDCIPSPSLVESYRQALSERVGLYLGEVFYLPAGAVTTPLDYLRLDGVGKSHPARPTMPKEGRRLEPDPGSLWGLSFALGRRDYWRAGGMDEAFYGYGGEETDFAWRLHDARVPFFWLGRARAYHQHHPMHAPPYPHFVHILRNADYFHRKWQRWCMEYWLGQFRDAGLIAWREEGNTLEILRYPTADEIRRAKLPDTALFS</sequence>
<dbReference type="InterPro" id="IPR027791">
    <property type="entry name" value="Galactosyl_T_C"/>
</dbReference>
<evidence type="ECO:0000259" key="5">
    <source>
        <dbReference type="Pfam" id="PF02709"/>
    </source>
</evidence>
<dbReference type="Gene3D" id="3.90.550.10">
    <property type="entry name" value="Spore Coat Polysaccharide Biosynthesis Protein SpsA, Chain A"/>
    <property type="match status" value="1"/>
</dbReference>
<keyword evidence="3 6" id="KW-0808">Transferase</keyword>
<feature type="domain" description="Galactosyltransferase C-terminal" evidence="5">
    <location>
        <begin position="157"/>
        <end position="213"/>
    </location>
</feature>
<keyword evidence="2" id="KW-0328">Glycosyltransferase</keyword>
<keyword evidence="7" id="KW-1185">Reference proteome</keyword>
<dbReference type="Pfam" id="PF00535">
    <property type="entry name" value="Glycos_transf_2"/>
    <property type="match status" value="1"/>
</dbReference>
<dbReference type="PANTHER" id="PTHR43179:SF12">
    <property type="entry name" value="GALACTOFURANOSYLTRANSFERASE GLFT2"/>
    <property type="match status" value="1"/>
</dbReference>